<organism evidence="2 3">
    <name type="scientific">Zea mays</name>
    <name type="common">Maize</name>
    <dbReference type="NCBI Taxonomy" id="4577"/>
    <lineage>
        <taxon>Eukaryota</taxon>
        <taxon>Viridiplantae</taxon>
        <taxon>Streptophyta</taxon>
        <taxon>Embryophyta</taxon>
        <taxon>Tracheophyta</taxon>
        <taxon>Spermatophyta</taxon>
        <taxon>Magnoliopsida</taxon>
        <taxon>Liliopsida</taxon>
        <taxon>Poales</taxon>
        <taxon>Poaceae</taxon>
        <taxon>PACMAD clade</taxon>
        <taxon>Panicoideae</taxon>
        <taxon>Andropogonodae</taxon>
        <taxon>Andropogoneae</taxon>
        <taxon>Tripsacinae</taxon>
        <taxon>Zea</taxon>
    </lineage>
</organism>
<name>A0A3L6E968_MAIZE</name>
<gene>
    <name evidence="2" type="ORF">Zm00014a_029289</name>
</gene>
<feature type="region of interest" description="Disordered" evidence="1">
    <location>
        <begin position="80"/>
        <end position="106"/>
    </location>
</feature>
<comment type="caution">
    <text evidence="2">The sequence shown here is derived from an EMBL/GenBank/DDBJ whole genome shotgun (WGS) entry which is preliminary data.</text>
</comment>
<proteinExistence type="predicted"/>
<evidence type="ECO:0000313" key="3">
    <source>
        <dbReference type="Proteomes" id="UP000251960"/>
    </source>
</evidence>
<dbReference type="EMBL" id="NCVQ01000007">
    <property type="protein sequence ID" value="PWZ16913.1"/>
    <property type="molecule type" value="Genomic_DNA"/>
</dbReference>
<protein>
    <submittedName>
        <fullName evidence="2">Uncharacterized protein</fullName>
    </submittedName>
</protein>
<accession>A0A3L6E968</accession>
<evidence type="ECO:0000256" key="1">
    <source>
        <dbReference type="SAM" id="MobiDB-lite"/>
    </source>
</evidence>
<sequence>MERLLEFLGACSSLRDGEAELGEGSRCSMLLGKKGVTVLCWPSSKEQGARAKRRTGMALGCLPWTAERGRKRWAPWEQLQRAEEEGRPAAGIPSARSRGLARGERPASWEELGGMGAWSSAPCLLSCRRNGGAGA</sequence>
<dbReference type="Proteomes" id="UP000251960">
    <property type="component" value="Chromosome 6"/>
</dbReference>
<evidence type="ECO:0000313" key="2">
    <source>
        <dbReference type="EMBL" id="PWZ16913.1"/>
    </source>
</evidence>
<dbReference type="AlphaFoldDB" id="A0A3L6E968"/>
<reference evidence="2 3" key="1">
    <citation type="journal article" date="2018" name="Nat. Genet.">
        <title>Extensive intraspecific gene order and gene structural variations between Mo17 and other maize genomes.</title>
        <authorList>
            <person name="Sun S."/>
            <person name="Zhou Y."/>
            <person name="Chen J."/>
            <person name="Shi J."/>
            <person name="Zhao H."/>
            <person name="Zhao H."/>
            <person name="Song W."/>
            <person name="Zhang M."/>
            <person name="Cui Y."/>
            <person name="Dong X."/>
            <person name="Liu H."/>
            <person name="Ma X."/>
            <person name="Jiao Y."/>
            <person name="Wang B."/>
            <person name="Wei X."/>
            <person name="Stein J.C."/>
            <person name="Glaubitz J.C."/>
            <person name="Lu F."/>
            <person name="Yu G."/>
            <person name="Liang C."/>
            <person name="Fengler K."/>
            <person name="Li B."/>
            <person name="Rafalski A."/>
            <person name="Schnable P.S."/>
            <person name="Ware D.H."/>
            <person name="Buckler E.S."/>
            <person name="Lai J."/>
        </authorList>
    </citation>
    <scope>NUCLEOTIDE SEQUENCE [LARGE SCALE GENOMIC DNA]</scope>
    <source>
        <strain evidence="3">cv. Missouri 17</strain>
        <tissue evidence="2">Seedling</tissue>
    </source>
</reference>